<dbReference type="InParanoid" id="A0A6P7MRQ6"/>
<evidence type="ECO:0000259" key="11">
    <source>
        <dbReference type="PROSITE" id="PS50866"/>
    </source>
</evidence>
<reference evidence="13" key="1">
    <citation type="submission" date="2025-08" db="UniProtKB">
        <authorList>
            <consortium name="RefSeq"/>
        </authorList>
    </citation>
    <scope>IDENTIFICATION</scope>
</reference>
<dbReference type="GO" id="GO:0005789">
    <property type="term" value="C:endoplasmic reticulum membrane"/>
    <property type="evidence" value="ECO:0007669"/>
    <property type="project" value="UniProtKB-SubCell"/>
</dbReference>
<dbReference type="PROSITE" id="PS50866">
    <property type="entry name" value="GOLD"/>
    <property type="match status" value="1"/>
</dbReference>
<accession>A0A6P7MRQ6</accession>
<dbReference type="InterPro" id="IPR015720">
    <property type="entry name" value="Emp24-like"/>
</dbReference>
<dbReference type="Proteomes" id="UP000515150">
    <property type="component" value="Chromosome 6"/>
</dbReference>
<dbReference type="RefSeq" id="XP_029009577.1">
    <property type="nucleotide sequence ID" value="XM_029153744.3"/>
</dbReference>
<keyword evidence="6 9" id="KW-1133">Transmembrane helix</keyword>
<keyword evidence="4 10" id="KW-0732">Signal</keyword>
<dbReference type="GeneID" id="114857355"/>
<evidence type="ECO:0000256" key="2">
    <source>
        <dbReference type="ARBA" id="ARBA00007104"/>
    </source>
</evidence>
<dbReference type="PANTHER" id="PTHR22811">
    <property type="entry name" value="TRANSMEMBRANE EMP24 DOMAIN-CONTAINING PROTEIN"/>
    <property type="match status" value="1"/>
</dbReference>
<feature type="chain" id="PRO_5028081364" evidence="10">
    <location>
        <begin position="28"/>
        <end position="244"/>
    </location>
</feature>
<organism evidence="12 13">
    <name type="scientific">Betta splendens</name>
    <name type="common">Siamese fighting fish</name>
    <dbReference type="NCBI Taxonomy" id="158456"/>
    <lineage>
        <taxon>Eukaryota</taxon>
        <taxon>Metazoa</taxon>
        <taxon>Chordata</taxon>
        <taxon>Craniata</taxon>
        <taxon>Vertebrata</taxon>
        <taxon>Euteleostomi</taxon>
        <taxon>Actinopterygii</taxon>
        <taxon>Neopterygii</taxon>
        <taxon>Teleostei</taxon>
        <taxon>Neoteleostei</taxon>
        <taxon>Acanthomorphata</taxon>
        <taxon>Anabantaria</taxon>
        <taxon>Anabantiformes</taxon>
        <taxon>Anabantoidei</taxon>
        <taxon>Osphronemidae</taxon>
        <taxon>Betta</taxon>
    </lineage>
</organism>
<feature type="domain" description="GOLD" evidence="11">
    <location>
        <begin position="22"/>
        <end position="144"/>
    </location>
</feature>
<evidence type="ECO:0000256" key="7">
    <source>
        <dbReference type="ARBA" id="ARBA00023136"/>
    </source>
</evidence>
<evidence type="ECO:0000256" key="5">
    <source>
        <dbReference type="ARBA" id="ARBA00022824"/>
    </source>
</evidence>
<evidence type="ECO:0000256" key="6">
    <source>
        <dbReference type="ARBA" id="ARBA00022989"/>
    </source>
</evidence>
<evidence type="ECO:0000313" key="12">
    <source>
        <dbReference type="Proteomes" id="UP000515150"/>
    </source>
</evidence>
<evidence type="ECO:0000256" key="8">
    <source>
        <dbReference type="RuleBase" id="RU003827"/>
    </source>
</evidence>
<keyword evidence="12" id="KW-1185">Reference proteome</keyword>
<dbReference type="InterPro" id="IPR009038">
    <property type="entry name" value="GOLD_dom"/>
</dbReference>
<dbReference type="Pfam" id="PF01105">
    <property type="entry name" value="EMP24_GP25L"/>
    <property type="match status" value="1"/>
</dbReference>
<evidence type="ECO:0000256" key="3">
    <source>
        <dbReference type="ARBA" id="ARBA00022692"/>
    </source>
</evidence>
<comment type="subcellular location">
    <subcellularLocation>
        <location evidence="1">Endoplasmic reticulum membrane</location>
        <topology evidence="1">Single-pass type I membrane protein</topology>
    </subcellularLocation>
    <subcellularLocation>
        <location evidence="8">Membrane</location>
        <topology evidence="8">Single-pass type I membrane protein</topology>
    </subcellularLocation>
</comment>
<dbReference type="OrthoDB" id="10037706at2759"/>
<keyword evidence="5" id="KW-0256">Endoplasmic reticulum</keyword>
<proteinExistence type="inferred from homology"/>
<evidence type="ECO:0000256" key="4">
    <source>
        <dbReference type="ARBA" id="ARBA00022729"/>
    </source>
</evidence>
<dbReference type="SMART" id="SM01190">
    <property type="entry name" value="EMP24_GP25L"/>
    <property type="match status" value="1"/>
</dbReference>
<evidence type="ECO:0000256" key="9">
    <source>
        <dbReference type="SAM" id="Phobius"/>
    </source>
</evidence>
<name>A0A6P7MRQ6_BETSP</name>
<dbReference type="KEGG" id="bspl:114857355"/>
<evidence type="ECO:0000256" key="10">
    <source>
        <dbReference type="SAM" id="SignalP"/>
    </source>
</evidence>
<dbReference type="AlphaFoldDB" id="A0A6P7MRQ6"/>
<sequence>MLPHWTLPAAMLVGSLLVLLGSQCVWARKSEPWLGEGSAGLFRGADRYDFAVELPAAATECFWHFAHQSGRFYLTFMVQWTTGVATDPRLFVTVSSPQAALMASKNAPVGQMNFETDVTGFYRMCLGNHNNRFGSVRVFLNFGVIYEGFQESEREMEEEKKVLNSTLTGIEESLQRLQNHVFHMWRHYNFARMRKGKDHHLLLSNLSYVGCWSAAQCLLMLLAGILQLLVLRRLFHTDSSRSRC</sequence>
<evidence type="ECO:0000313" key="13">
    <source>
        <dbReference type="RefSeq" id="XP_029009577.1"/>
    </source>
</evidence>
<gene>
    <name evidence="13" type="primary">LOC114857355</name>
</gene>
<comment type="similarity">
    <text evidence="2 8">Belongs to the EMP24/GP25L family.</text>
</comment>
<protein>
    <submittedName>
        <fullName evidence="13">Transmembrane emp24 domain-containing protein 6-like</fullName>
    </submittedName>
</protein>
<feature type="transmembrane region" description="Helical" evidence="9">
    <location>
        <begin position="212"/>
        <end position="231"/>
    </location>
</feature>
<evidence type="ECO:0000256" key="1">
    <source>
        <dbReference type="ARBA" id="ARBA00004115"/>
    </source>
</evidence>
<keyword evidence="3 8" id="KW-0812">Transmembrane</keyword>
<keyword evidence="7 9" id="KW-0472">Membrane</keyword>
<feature type="signal peptide" evidence="10">
    <location>
        <begin position="1"/>
        <end position="27"/>
    </location>
</feature>